<keyword evidence="2" id="KW-1185">Reference proteome</keyword>
<organism evidence="1 2">
    <name type="scientific">Velamenicoccus archaeovorus</name>
    <dbReference type="NCBI Taxonomy" id="1930593"/>
    <lineage>
        <taxon>Bacteria</taxon>
        <taxon>Pseudomonadati</taxon>
        <taxon>Candidatus Omnitrophota</taxon>
        <taxon>Candidatus Velamenicoccus</taxon>
    </lineage>
</organism>
<dbReference type="RefSeq" id="WP_128700792.1">
    <property type="nucleotide sequence ID" value="NZ_CP019384.1"/>
</dbReference>
<dbReference type="KEGG" id="vai:BU251_08870"/>
<gene>
    <name evidence="1" type="ORF">BU251_08870</name>
</gene>
<reference evidence="1 2" key="1">
    <citation type="submission" date="2017-01" db="EMBL/GenBank/DDBJ databases">
        <title>First insights into the biology of 'candidatus Vampirococcus archaeovorus'.</title>
        <authorList>
            <person name="Kizina J."/>
            <person name="Jordan S."/>
            <person name="Stueber K."/>
            <person name="Reinhardt R."/>
            <person name="Harder J."/>
        </authorList>
    </citation>
    <scope>NUCLEOTIDE SEQUENCE [LARGE SCALE GENOMIC DNA]</scope>
    <source>
        <strain evidence="1 2">LiM</strain>
    </source>
</reference>
<protein>
    <submittedName>
        <fullName evidence="1">Uncharacterized protein</fullName>
    </submittedName>
</protein>
<dbReference type="Proteomes" id="UP000287243">
    <property type="component" value="Chromosome"/>
</dbReference>
<sequence length="91" mass="10539">MDKLICNKCKKEIPDDMAYMSVKGDIILRMPKRKPVVFTCAEQAENYARQMTLHDVCWIQMLREHGIELYDMNAVAEAYQKREVGDGLGQD</sequence>
<proteinExistence type="predicted"/>
<evidence type="ECO:0000313" key="1">
    <source>
        <dbReference type="EMBL" id="QAT17826.1"/>
    </source>
</evidence>
<dbReference type="AlphaFoldDB" id="A0A410P6K0"/>
<evidence type="ECO:0000313" key="2">
    <source>
        <dbReference type="Proteomes" id="UP000287243"/>
    </source>
</evidence>
<accession>A0A410P6K0</accession>
<name>A0A410P6K0_VELA1</name>
<dbReference type="EMBL" id="CP019384">
    <property type="protein sequence ID" value="QAT17826.1"/>
    <property type="molecule type" value="Genomic_DNA"/>
</dbReference>